<evidence type="ECO:0000313" key="4">
    <source>
        <dbReference type="Proteomes" id="UP000282170"/>
    </source>
</evidence>
<feature type="compositionally biased region" description="Basic residues" evidence="1">
    <location>
        <begin position="164"/>
        <end position="184"/>
    </location>
</feature>
<feature type="domain" description="3-beta hydroxysteroid dehydrogenase/isomerase" evidence="2">
    <location>
        <begin position="270"/>
        <end position="478"/>
    </location>
</feature>
<dbReference type="EMBL" id="CP023407">
    <property type="protein sequence ID" value="AYL39553.1"/>
    <property type="molecule type" value="Genomic_DNA"/>
</dbReference>
<dbReference type="InterPro" id="IPR051783">
    <property type="entry name" value="NAD(P)-dependent_oxidoreduct"/>
</dbReference>
<dbReference type="GO" id="GO:0005737">
    <property type="term" value="C:cytoplasm"/>
    <property type="evidence" value="ECO:0007669"/>
    <property type="project" value="TreeGrafter"/>
</dbReference>
<name>A0A494UX89_9ACTN</name>
<sequence length="582" mass="61184">MARRAQFLRPGRRPPPGSDDRGRNVASDRDGPRARGVRRPRRHPLRHAGPGDLHRPGPAAARGRGRAGHRRRRLLRGPPPWPRSERHAHHHGVPPRGTPRRPRHRQHRLHLAGRLPPTAGTAPGRPGRPNTAAGTGGARNGRPAPRGGRRPGPRRPARLLAAARAHRARGPLRAPQRPRARHGPVRGGPPGRDRGIGPSSLPAVGTGRLLQPLRRTGQPLSDRHRGARQGRGRGDGTGVGPSGGRARLRRHPHLRAHRPGTVTAVTVELLVTGATGFVGGRVAAAARARPGVRVRTLSRRTADGRPTDVTPADVGPDAGTVPGDLADPRTLHGSCAGVDVLVHCASRVGGDPDSVAAVNDAGTKALVEEAVRSGVRRIVYVSTAAVHGRGPFRGVRPGEAPVAPVSATSRSRAAAERHVLDAGGLVLRPHLVHGEGDRWVVPGLVGLLRELSATVSGCEALQSMIDVGTLGRAVVAAALSPRHGPGAHYVAHPDPVPASELLAAVCERVERPGAGAAVDVATAHARAAGSPRALHHLGMLTVDHWFADDGFWKDLDCSPGEGFAGTFARSAPWYRSYLATGE</sequence>
<feature type="compositionally biased region" description="Basic and acidic residues" evidence="1">
    <location>
        <begin position="18"/>
        <end position="33"/>
    </location>
</feature>
<feature type="compositionally biased region" description="Basic residues" evidence="1">
    <location>
        <begin position="86"/>
        <end position="111"/>
    </location>
</feature>
<dbReference type="GO" id="GO:0006694">
    <property type="term" value="P:steroid biosynthetic process"/>
    <property type="evidence" value="ECO:0007669"/>
    <property type="project" value="InterPro"/>
</dbReference>
<reference evidence="3 4" key="1">
    <citation type="submission" date="2017-09" db="EMBL/GenBank/DDBJ databases">
        <authorList>
            <person name="Zhang H."/>
            <person name="Hu S."/>
            <person name="Xu J."/>
            <person name="He Z."/>
        </authorList>
    </citation>
    <scope>NUCLEOTIDE SEQUENCE [LARGE SCALE GENOMIC DNA]</scope>
    <source>
        <strain evidence="3 4">TXX3120</strain>
    </source>
</reference>
<evidence type="ECO:0000313" key="3">
    <source>
        <dbReference type="EMBL" id="AYL39553.1"/>
    </source>
</evidence>
<dbReference type="GO" id="GO:0016616">
    <property type="term" value="F:oxidoreductase activity, acting on the CH-OH group of donors, NAD or NADP as acceptor"/>
    <property type="evidence" value="ECO:0007669"/>
    <property type="project" value="InterPro"/>
</dbReference>
<dbReference type="Gene3D" id="3.40.50.720">
    <property type="entry name" value="NAD(P)-binding Rossmann-like Domain"/>
    <property type="match status" value="1"/>
</dbReference>
<dbReference type="Proteomes" id="UP000282170">
    <property type="component" value="Chromosome"/>
</dbReference>
<feature type="compositionally biased region" description="Low complexity" evidence="1">
    <location>
        <begin position="116"/>
        <end position="133"/>
    </location>
</feature>
<feature type="compositionally biased region" description="Basic residues" evidence="1">
    <location>
        <begin position="147"/>
        <end position="157"/>
    </location>
</feature>
<feature type="compositionally biased region" description="Low complexity" evidence="1">
    <location>
        <begin position="47"/>
        <end position="62"/>
    </location>
</feature>
<dbReference type="PANTHER" id="PTHR48079">
    <property type="entry name" value="PROTEIN YEEZ"/>
    <property type="match status" value="1"/>
</dbReference>
<feature type="compositionally biased region" description="Basic residues" evidence="1">
    <location>
        <begin position="35"/>
        <end position="46"/>
    </location>
</feature>
<dbReference type="GO" id="GO:0004029">
    <property type="term" value="F:aldehyde dehydrogenase (NAD+) activity"/>
    <property type="evidence" value="ECO:0007669"/>
    <property type="project" value="TreeGrafter"/>
</dbReference>
<gene>
    <name evidence="3" type="ORF">CNQ36_17710</name>
</gene>
<feature type="compositionally biased region" description="Basic residues" evidence="1">
    <location>
        <begin position="63"/>
        <end position="75"/>
    </location>
</feature>
<dbReference type="PANTHER" id="PTHR48079:SF6">
    <property type="entry name" value="NAD(P)-BINDING DOMAIN-CONTAINING PROTEIN-RELATED"/>
    <property type="match status" value="1"/>
</dbReference>
<protein>
    <recommendedName>
        <fullName evidence="2">3-beta hydroxysteroid dehydrogenase/isomerase domain-containing protein</fullName>
    </recommendedName>
</protein>
<dbReference type="KEGG" id="sfug:CNQ36_17710"/>
<accession>A0A494UX89</accession>
<organism evidence="3 4">
    <name type="scientific">Streptomyces fungicidicus</name>
    <dbReference type="NCBI Taxonomy" id="68203"/>
    <lineage>
        <taxon>Bacteria</taxon>
        <taxon>Bacillati</taxon>
        <taxon>Actinomycetota</taxon>
        <taxon>Actinomycetes</taxon>
        <taxon>Kitasatosporales</taxon>
        <taxon>Streptomycetaceae</taxon>
        <taxon>Streptomyces</taxon>
    </lineage>
</organism>
<dbReference type="SUPFAM" id="SSF51735">
    <property type="entry name" value="NAD(P)-binding Rossmann-fold domains"/>
    <property type="match status" value="1"/>
</dbReference>
<evidence type="ECO:0000256" key="1">
    <source>
        <dbReference type="SAM" id="MobiDB-lite"/>
    </source>
</evidence>
<feature type="region of interest" description="Disordered" evidence="1">
    <location>
        <begin position="302"/>
        <end position="321"/>
    </location>
</feature>
<dbReference type="InterPro" id="IPR002225">
    <property type="entry name" value="3Beta_OHSteriod_DH/Estase"/>
</dbReference>
<keyword evidence="4" id="KW-1185">Reference proteome</keyword>
<dbReference type="InterPro" id="IPR036291">
    <property type="entry name" value="NAD(P)-bd_dom_sf"/>
</dbReference>
<dbReference type="Pfam" id="PF01073">
    <property type="entry name" value="3Beta_HSD"/>
    <property type="match status" value="1"/>
</dbReference>
<dbReference type="AlphaFoldDB" id="A0A494UX89"/>
<evidence type="ECO:0000259" key="2">
    <source>
        <dbReference type="Pfam" id="PF01073"/>
    </source>
</evidence>
<feature type="region of interest" description="Disordered" evidence="1">
    <location>
        <begin position="1"/>
        <end position="247"/>
    </location>
</feature>
<proteinExistence type="predicted"/>